<feature type="compositionally biased region" description="Basic residues" evidence="1">
    <location>
        <begin position="35"/>
        <end position="64"/>
    </location>
</feature>
<evidence type="ECO:0000256" key="1">
    <source>
        <dbReference type="SAM" id="MobiDB-lite"/>
    </source>
</evidence>
<sequence length="174" mass="18678">MPSTFSDNSVSNTLEEGHGRRSEDSGYGVSGGPHLHSHHHGTTPLLRSHHHAHHVHHLHQHHTSHNNSESLHGLNASSSNNATRRLRMTESAIDPLGYDGQSRGDNNGTGQLSCKYEDSMLAVVANSPLPLEGKRNSSVETASGASLLSRKDTSHSLSGSLASEEVSLKNMLFA</sequence>
<dbReference type="EMBL" id="CAAALY010039291">
    <property type="protein sequence ID" value="VEL18914.1"/>
    <property type="molecule type" value="Genomic_DNA"/>
</dbReference>
<feature type="compositionally biased region" description="Basic and acidic residues" evidence="1">
    <location>
        <begin position="15"/>
        <end position="24"/>
    </location>
</feature>
<protein>
    <submittedName>
        <fullName evidence="2">Uncharacterized protein</fullName>
    </submittedName>
</protein>
<keyword evidence="3" id="KW-1185">Reference proteome</keyword>
<proteinExistence type="predicted"/>
<reference evidence="2" key="1">
    <citation type="submission" date="2018-11" db="EMBL/GenBank/DDBJ databases">
        <authorList>
            <consortium name="Pathogen Informatics"/>
        </authorList>
    </citation>
    <scope>NUCLEOTIDE SEQUENCE</scope>
</reference>
<feature type="region of interest" description="Disordered" evidence="1">
    <location>
        <begin position="1"/>
        <end position="77"/>
    </location>
</feature>
<feature type="region of interest" description="Disordered" evidence="1">
    <location>
        <begin position="133"/>
        <end position="161"/>
    </location>
</feature>
<organism evidence="2 3">
    <name type="scientific">Protopolystoma xenopodis</name>
    <dbReference type="NCBI Taxonomy" id="117903"/>
    <lineage>
        <taxon>Eukaryota</taxon>
        <taxon>Metazoa</taxon>
        <taxon>Spiralia</taxon>
        <taxon>Lophotrochozoa</taxon>
        <taxon>Platyhelminthes</taxon>
        <taxon>Monogenea</taxon>
        <taxon>Polyopisthocotylea</taxon>
        <taxon>Polystomatidea</taxon>
        <taxon>Polystomatidae</taxon>
        <taxon>Protopolystoma</taxon>
    </lineage>
</organism>
<feature type="compositionally biased region" description="Polar residues" evidence="1">
    <location>
        <begin position="66"/>
        <end position="77"/>
    </location>
</feature>
<gene>
    <name evidence="2" type="ORF">PXEA_LOCUS12354</name>
</gene>
<accession>A0A448WS84</accession>
<dbReference type="AlphaFoldDB" id="A0A448WS84"/>
<feature type="compositionally biased region" description="Polar residues" evidence="1">
    <location>
        <begin position="1"/>
        <end position="14"/>
    </location>
</feature>
<dbReference type="Proteomes" id="UP000784294">
    <property type="component" value="Unassembled WGS sequence"/>
</dbReference>
<name>A0A448WS84_9PLAT</name>
<evidence type="ECO:0000313" key="3">
    <source>
        <dbReference type="Proteomes" id="UP000784294"/>
    </source>
</evidence>
<evidence type="ECO:0000313" key="2">
    <source>
        <dbReference type="EMBL" id="VEL18914.1"/>
    </source>
</evidence>
<comment type="caution">
    <text evidence="2">The sequence shown here is derived from an EMBL/GenBank/DDBJ whole genome shotgun (WGS) entry which is preliminary data.</text>
</comment>